<protein>
    <submittedName>
        <fullName evidence="2">Uncharacterized protein</fullName>
    </submittedName>
</protein>
<evidence type="ECO:0000313" key="2">
    <source>
        <dbReference type="EMBL" id="KAF4510889.1"/>
    </source>
</evidence>
<proteinExistence type="predicted"/>
<name>A0A8H4V7K8_9HYPO</name>
<dbReference type="EMBL" id="JAAVMX010000003">
    <property type="protein sequence ID" value="KAF4510889.1"/>
    <property type="molecule type" value="Genomic_DNA"/>
</dbReference>
<dbReference type="Proteomes" id="UP000557566">
    <property type="component" value="Unassembled WGS sequence"/>
</dbReference>
<evidence type="ECO:0000313" key="3">
    <source>
        <dbReference type="Proteomes" id="UP000557566"/>
    </source>
</evidence>
<gene>
    <name evidence="2" type="ORF">G6O67_002738</name>
</gene>
<reference evidence="2 3" key="1">
    <citation type="journal article" date="2020" name="Genome Biol. Evol.">
        <title>A new high-quality draft genome assembly of the Chinese cordyceps Ophiocordyceps sinensis.</title>
        <authorList>
            <person name="Shu R."/>
            <person name="Zhang J."/>
            <person name="Meng Q."/>
            <person name="Zhang H."/>
            <person name="Zhou G."/>
            <person name="Li M."/>
            <person name="Wu P."/>
            <person name="Zhao Y."/>
            <person name="Chen C."/>
            <person name="Qin Q."/>
        </authorList>
    </citation>
    <scope>NUCLEOTIDE SEQUENCE [LARGE SCALE GENOMIC DNA]</scope>
    <source>
        <strain evidence="2 3">IOZ07</strain>
    </source>
</reference>
<feature type="region of interest" description="Disordered" evidence="1">
    <location>
        <begin position="1"/>
        <end position="52"/>
    </location>
</feature>
<evidence type="ECO:0000256" key="1">
    <source>
        <dbReference type="SAM" id="MobiDB-lite"/>
    </source>
</evidence>
<organism evidence="2 3">
    <name type="scientific">Ophiocordyceps sinensis</name>
    <dbReference type="NCBI Taxonomy" id="72228"/>
    <lineage>
        <taxon>Eukaryota</taxon>
        <taxon>Fungi</taxon>
        <taxon>Dikarya</taxon>
        <taxon>Ascomycota</taxon>
        <taxon>Pezizomycotina</taxon>
        <taxon>Sordariomycetes</taxon>
        <taxon>Hypocreomycetidae</taxon>
        <taxon>Hypocreales</taxon>
        <taxon>Ophiocordycipitaceae</taxon>
        <taxon>Ophiocordyceps</taxon>
    </lineage>
</organism>
<accession>A0A8H4V7K8</accession>
<sequence length="249" mass="26739">MAPATRQRSECEAGPPPKKRARAAPKASKAAVKKPRQGGAAALESDTNDRELMPLPMNAAKGIEETKMEMRRNAGEITKLMKKQLLAETLGKDMPAVAESLPLNMALPENSDNKTFHAARQCLASLHDLVKRYEALNQVTIDAQGPTRTHWDHDETNLRALSESAMGAAFRILNSTMMPYAHGDVGEDRAKADGGSDIDTMAAELLAEAGPQRGDVTWGMTARDLFQALSGAVELLPEAKQDLGGPSLG</sequence>
<dbReference type="OrthoDB" id="3598799at2759"/>
<dbReference type="AlphaFoldDB" id="A0A8H4V7K8"/>
<comment type="caution">
    <text evidence="2">The sequence shown here is derived from an EMBL/GenBank/DDBJ whole genome shotgun (WGS) entry which is preliminary data.</text>
</comment>
<keyword evidence="3" id="KW-1185">Reference proteome</keyword>